<name>A0A0A9HMU8_ARUDO</name>
<dbReference type="Pfam" id="PF10551">
    <property type="entry name" value="MULE"/>
    <property type="match status" value="1"/>
</dbReference>
<sequence>MKESDLERCELVIGELPHPRSMSLVDLQCWIIKLFRLHPETQDFEIRGFFAEDCPLVSDPWELYLYWQYHYLMTDDLWASYVKKVKGRNGMAMFVLYVDCSEIRHYKSFLEAGYNAHSQVAMGANVQCTLTKVLPEQNSLSCNWHAFRISDHLEQNLAITTTEIVASLAERCGEQITRARAWRVKQKALEMEFGTFYDSYNHVMRLLKDIRGRPNGPDHFIDTNDTEIAGCKDFRVLHRIFWAFAQCIKAFVSCRPVLCIKSTSLCGKYQGVLLTALALDANDDYIPVAFAIVEGESKESWLWFLRNVKRGVVKQRCHVCIIHDYRKELLDAIEDLQNNQQEAHSWRDVKSWWCMQHLAENFLAHFGDEKLVMLFKKLCQQNQLSKFVKIWKELDELTSKYAAEKEGATSLEMQQESVGHMTELQPQSPVQDKEEGNDSGDSNSNRIRLLFSEWIGDEINGEVVATA</sequence>
<dbReference type="AlphaFoldDB" id="A0A0A9HMU8"/>
<reference evidence="3" key="1">
    <citation type="submission" date="2014-09" db="EMBL/GenBank/DDBJ databases">
        <authorList>
            <person name="Magalhaes I.L.F."/>
            <person name="Oliveira U."/>
            <person name="Santos F.R."/>
            <person name="Vidigal T.H.D.A."/>
            <person name="Brescovit A.D."/>
            <person name="Santos A.J."/>
        </authorList>
    </citation>
    <scope>NUCLEOTIDE SEQUENCE</scope>
    <source>
        <tissue evidence="3">Shoot tissue taken approximately 20 cm above the soil surface</tissue>
    </source>
</reference>
<dbReference type="PANTHER" id="PTHR31973">
    <property type="entry name" value="POLYPROTEIN, PUTATIVE-RELATED"/>
    <property type="match status" value="1"/>
</dbReference>
<evidence type="ECO:0000313" key="3">
    <source>
        <dbReference type="EMBL" id="JAE36201.1"/>
    </source>
</evidence>
<feature type="region of interest" description="Disordered" evidence="1">
    <location>
        <begin position="408"/>
        <end position="444"/>
    </location>
</feature>
<evidence type="ECO:0000259" key="2">
    <source>
        <dbReference type="Pfam" id="PF10551"/>
    </source>
</evidence>
<dbReference type="InterPro" id="IPR018289">
    <property type="entry name" value="MULE_transposase_dom"/>
</dbReference>
<protein>
    <recommendedName>
        <fullName evidence="2">MULE transposase domain-containing protein</fullName>
    </recommendedName>
</protein>
<feature type="domain" description="MULE transposase" evidence="2">
    <location>
        <begin position="258"/>
        <end position="336"/>
    </location>
</feature>
<dbReference type="EMBL" id="GBRH01161695">
    <property type="protein sequence ID" value="JAE36201.1"/>
    <property type="molecule type" value="Transcribed_RNA"/>
</dbReference>
<organism evidence="3">
    <name type="scientific">Arundo donax</name>
    <name type="common">Giant reed</name>
    <name type="synonym">Donax arundinaceus</name>
    <dbReference type="NCBI Taxonomy" id="35708"/>
    <lineage>
        <taxon>Eukaryota</taxon>
        <taxon>Viridiplantae</taxon>
        <taxon>Streptophyta</taxon>
        <taxon>Embryophyta</taxon>
        <taxon>Tracheophyta</taxon>
        <taxon>Spermatophyta</taxon>
        <taxon>Magnoliopsida</taxon>
        <taxon>Liliopsida</taxon>
        <taxon>Poales</taxon>
        <taxon>Poaceae</taxon>
        <taxon>PACMAD clade</taxon>
        <taxon>Arundinoideae</taxon>
        <taxon>Arundineae</taxon>
        <taxon>Arundo</taxon>
    </lineage>
</organism>
<proteinExistence type="predicted"/>
<dbReference type="PANTHER" id="PTHR31973:SF184">
    <property type="entry name" value="OS02G0685500 PROTEIN"/>
    <property type="match status" value="1"/>
</dbReference>
<accession>A0A0A9HMU8</accession>
<reference evidence="3" key="2">
    <citation type="journal article" date="2015" name="Data Brief">
        <title>Shoot transcriptome of the giant reed, Arundo donax.</title>
        <authorList>
            <person name="Barrero R.A."/>
            <person name="Guerrero F.D."/>
            <person name="Moolhuijzen P."/>
            <person name="Goolsby J.A."/>
            <person name="Tidwell J."/>
            <person name="Bellgard S.E."/>
            <person name="Bellgard M.I."/>
        </authorList>
    </citation>
    <scope>NUCLEOTIDE SEQUENCE</scope>
    <source>
        <tissue evidence="3">Shoot tissue taken approximately 20 cm above the soil surface</tissue>
    </source>
</reference>
<evidence type="ECO:0000256" key="1">
    <source>
        <dbReference type="SAM" id="MobiDB-lite"/>
    </source>
</evidence>